<protein>
    <submittedName>
        <fullName evidence="2">Uncharacterized protein LOC106170193</fullName>
    </submittedName>
</protein>
<sequence length="270" mass="30499">MTAAFTNPVADLQQYDPRYKVEVLLNESMLTNFKRGNAVDPTIEVTALCAQLDFLCLKEMELQDRRGTTNEKKLLSRTQSGQISNAFETKAMILIDRMENVLLRSAYCQYQLIDYLDHLGLQGLYPRALELISLPKAVPTTTRSQCSLMSDHITVLCKLNQVVNMAHQLNSDIANITNHKYVAHQIALLYQSICTNALKKCTFLQPYQKSIEDNFKHVKNTINSSGDTPHVTQQQKQWLLDLTSGIVNTAVSQLRSIIPPDIAMVTRPTK</sequence>
<reference evidence="2" key="2">
    <citation type="submission" date="2025-08" db="UniProtKB">
        <authorList>
            <consortium name="RefSeq"/>
        </authorList>
    </citation>
    <scope>IDENTIFICATION</scope>
</reference>
<dbReference type="RefSeq" id="XP_023930967.1">
    <property type="nucleotide sequence ID" value="XM_024075199.1"/>
</dbReference>
<reference evidence="2" key="1">
    <citation type="journal article" date="2015" name="Nat. Commun.">
        <title>The Lingula genome provides insights into brachiopod evolution and the origin of phosphate biomineralization.</title>
        <authorList>
            <person name="Luo Y.J."/>
            <person name="Takeuchi T."/>
            <person name="Koyanagi R."/>
            <person name="Yamada L."/>
            <person name="Kanda M."/>
            <person name="Khalturina M."/>
            <person name="Fujie M."/>
            <person name="Yamasaki S.I."/>
            <person name="Endo K."/>
            <person name="Satoh N."/>
        </authorList>
    </citation>
    <scope>NUCLEOTIDE SEQUENCE</scope>
</reference>
<name>A0A2R2MLN4_LINAN</name>
<gene>
    <name evidence="2" type="primary">LOC106170193</name>
</gene>
<dbReference type="STRING" id="7574.A0A2R2MLN4"/>
<dbReference type="InParanoid" id="A0A2R2MLN4"/>
<dbReference type="GeneID" id="106170193"/>
<dbReference type="Proteomes" id="UP000085678">
    <property type="component" value="Unplaced"/>
</dbReference>
<proteinExistence type="predicted"/>
<keyword evidence="1" id="KW-1185">Reference proteome</keyword>
<evidence type="ECO:0000313" key="2">
    <source>
        <dbReference type="RefSeq" id="XP_023930967.1"/>
    </source>
</evidence>
<organism evidence="1 2">
    <name type="scientific">Lingula anatina</name>
    <name type="common">Brachiopod</name>
    <name type="synonym">Lingula unguis</name>
    <dbReference type="NCBI Taxonomy" id="7574"/>
    <lineage>
        <taxon>Eukaryota</taxon>
        <taxon>Metazoa</taxon>
        <taxon>Spiralia</taxon>
        <taxon>Lophotrochozoa</taxon>
        <taxon>Brachiopoda</taxon>
        <taxon>Linguliformea</taxon>
        <taxon>Lingulata</taxon>
        <taxon>Lingulida</taxon>
        <taxon>Linguloidea</taxon>
        <taxon>Lingulidae</taxon>
        <taxon>Lingula</taxon>
    </lineage>
</organism>
<dbReference type="OrthoDB" id="533331at2759"/>
<dbReference type="KEGG" id="lak:106170193"/>
<dbReference type="AlphaFoldDB" id="A0A2R2MLN4"/>
<evidence type="ECO:0000313" key="1">
    <source>
        <dbReference type="Proteomes" id="UP000085678"/>
    </source>
</evidence>
<accession>A0A2R2MLN4</accession>